<keyword evidence="1" id="KW-0812">Transmembrane</keyword>
<evidence type="ECO:0000313" key="3">
    <source>
        <dbReference type="Proteomes" id="UP000250321"/>
    </source>
</evidence>
<proteinExistence type="predicted"/>
<name>A0A314YKY3_PRUYE</name>
<dbReference type="AlphaFoldDB" id="A0A314YKY3"/>
<dbReference type="STRING" id="2094558.A0A314YKY3"/>
<comment type="caution">
    <text evidence="2">The sequence shown here is derived from an EMBL/GenBank/DDBJ whole genome shotgun (WGS) entry which is preliminary data.</text>
</comment>
<reference evidence="2 3" key="1">
    <citation type="submission" date="2018-02" db="EMBL/GenBank/DDBJ databases">
        <title>Draft genome of wild Prunus yedoensis var. nudiflora.</title>
        <authorList>
            <person name="Baek S."/>
            <person name="Kim J.-H."/>
            <person name="Choi K."/>
            <person name="Kim G.-B."/>
            <person name="Cho A."/>
            <person name="Jang H."/>
            <person name="Shin C.-H."/>
            <person name="Yu H.-J."/>
            <person name="Mun J.-H."/>
        </authorList>
    </citation>
    <scope>NUCLEOTIDE SEQUENCE [LARGE SCALE GENOMIC DNA]</scope>
    <source>
        <strain evidence="3">cv. Jeju island</strain>
        <tissue evidence="2">Leaf</tissue>
    </source>
</reference>
<accession>A0A314YKY3</accession>
<evidence type="ECO:0000313" key="2">
    <source>
        <dbReference type="EMBL" id="PQQ07303.1"/>
    </source>
</evidence>
<dbReference type="EMBL" id="PJQY01000872">
    <property type="protein sequence ID" value="PQQ07303.1"/>
    <property type="molecule type" value="Genomic_DNA"/>
</dbReference>
<keyword evidence="1" id="KW-0472">Membrane</keyword>
<organism evidence="2 3">
    <name type="scientific">Prunus yedoensis var. nudiflora</name>
    <dbReference type="NCBI Taxonomy" id="2094558"/>
    <lineage>
        <taxon>Eukaryota</taxon>
        <taxon>Viridiplantae</taxon>
        <taxon>Streptophyta</taxon>
        <taxon>Embryophyta</taxon>
        <taxon>Tracheophyta</taxon>
        <taxon>Spermatophyta</taxon>
        <taxon>Magnoliopsida</taxon>
        <taxon>eudicotyledons</taxon>
        <taxon>Gunneridae</taxon>
        <taxon>Pentapetalae</taxon>
        <taxon>rosids</taxon>
        <taxon>fabids</taxon>
        <taxon>Rosales</taxon>
        <taxon>Rosaceae</taxon>
        <taxon>Amygdaloideae</taxon>
        <taxon>Amygdaleae</taxon>
        <taxon>Prunus</taxon>
    </lineage>
</organism>
<keyword evidence="3" id="KW-1185">Reference proteome</keyword>
<gene>
    <name evidence="2" type="ORF">Pyn_29158</name>
</gene>
<keyword evidence="1" id="KW-1133">Transmembrane helix</keyword>
<evidence type="ECO:0000256" key="1">
    <source>
        <dbReference type="SAM" id="Phobius"/>
    </source>
</evidence>
<sequence>MSARACAREQQQIACGHPHLVPGHHLPILWPHQLHRRITPCQLHSLHHPSSGPHLHVQIRCCKRNAVERPPRFLGGWIGSYTINVFVVVWVFVVGFGFGGWASITNFVHQIDTFGLFTKCYQCPPPTPPMVFNTTSAPAPIHHPHPHRP</sequence>
<protein>
    <submittedName>
        <fullName evidence="2">Auxin transporter-like protein 2</fullName>
    </submittedName>
</protein>
<dbReference type="Proteomes" id="UP000250321">
    <property type="component" value="Unassembled WGS sequence"/>
</dbReference>
<feature type="transmembrane region" description="Helical" evidence="1">
    <location>
        <begin position="73"/>
        <end position="98"/>
    </location>
</feature>